<dbReference type="EMBL" id="DQ025752">
    <property type="protein sequence ID" value="AAZ06605.1"/>
    <property type="molecule type" value="Genomic_DNA"/>
</dbReference>
<evidence type="ECO:0000256" key="1">
    <source>
        <dbReference type="SAM" id="Phobius"/>
    </source>
</evidence>
<dbReference type="RefSeq" id="WP_000535392.1">
    <property type="nucleotide sequence ID" value="NZ_DQ025752.1"/>
</dbReference>
<dbReference type="AlphaFoldDB" id="Q3YN40"/>
<sequence length="84" mass="9898">MGSNVMRQFIRKNLYGILSVLIWGGVIVWLISTTFDSWLEEDVDYIVKTDDGKYKVYFNMKKIINEKNNTKMYEPISIGKLVRE</sequence>
<evidence type="ECO:0000313" key="2">
    <source>
        <dbReference type="EMBL" id="AAZ06605.1"/>
    </source>
</evidence>
<geneLocation type="plasmid" evidence="2">
    <name>pAW63</name>
</geneLocation>
<feature type="transmembrane region" description="Helical" evidence="1">
    <location>
        <begin position="12"/>
        <end position="31"/>
    </location>
</feature>
<keyword evidence="1" id="KW-1133">Transmembrane helix</keyword>
<keyword evidence="1" id="KW-0812">Transmembrane</keyword>
<keyword evidence="2" id="KW-0614">Plasmid</keyword>
<keyword evidence="1" id="KW-0472">Membrane</keyword>
<reference evidence="2" key="1">
    <citation type="journal article" date="2005" name="BMC Genomics">
        <title>Conjugative plasmid pAW63 brings new insights into the genesis of the Bacillus anthracis virulence plasmid pXO2 and of the Bacillus thuringiensis plasmid pBT9727.</title>
        <authorList>
            <person name="Van der Auwera G.A."/>
            <person name="Andrup L."/>
            <person name="Mahillon J."/>
        </authorList>
    </citation>
    <scope>NUCLEOTIDE SEQUENCE</scope>
    <source>
        <strain evidence="2">HD73</strain>
        <plasmid evidence="2">pAW63</plasmid>
    </source>
</reference>
<proteinExistence type="predicted"/>
<organism evidence="2">
    <name type="scientific">Bacillus thuringiensis subsp. kurstaki</name>
    <dbReference type="NCBI Taxonomy" id="29339"/>
    <lineage>
        <taxon>Bacteria</taxon>
        <taxon>Bacillati</taxon>
        <taxon>Bacillota</taxon>
        <taxon>Bacilli</taxon>
        <taxon>Bacillales</taxon>
        <taxon>Bacillaceae</taxon>
        <taxon>Bacillus</taxon>
        <taxon>Bacillus cereus group</taxon>
    </lineage>
</organism>
<name>Q3YN40_BACTK</name>
<gene>
    <name evidence="2" type="ORF">pAW63_035</name>
</gene>
<accession>Q3YN40</accession>
<protein>
    <submittedName>
        <fullName evidence="2">Uncharacterized protein</fullName>
    </submittedName>
</protein>